<proteinExistence type="predicted"/>
<feature type="transmembrane region" description="Helical" evidence="2">
    <location>
        <begin position="144"/>
        <end position="170"/>
    </location>
</feature>
<evidence type="ECO:0000313" key="3">
    <source>
        <dbReference type="EMBL" id="KAF2009241.1"/>
    </source>
</evidence>
<sequence length="351" mass="37751">MSTAKAKENGSLVIFQARLKIRLINPLGSELSLRFFFAPSDVQMTQTNHRYAMFLDRTGRTGQFNSLPFFCTNPNRLLGTLRVNLNRLLQTPKATSDAPALLQTTTPGNITRSVLVVAQTTNASSNAGIFGSQNDESRNLWKKAAVVSAAVLGSLLLLSLLSLLLLGSLLHRSHRRHRKPTVVVGDRDPANEKAIGQDQGELTRNPTILPVPLDGRSTRRPSDTMNTIPESERPRDDAAPLPQSRHGSVFPAPAPGIRRATTHQPSLNDDIGPLTPTAPRRADTLPPATEAAQRKRSVPPGMVEQGQGSAIEDDRGAEAAGQRPTTPPPRVATAPLSRATTAKLPSAPVAE</sequence>
<name>A0A6A5X8K2_9PLEO</name>
<accession>A0A6A5X8K2</accession>
<organism evidence="3 4">
    <name type="scientific">Aaosphaeria arxii CBS 175.79</name>
    <dbReference type="NCBI Taxonomy" id="1450172"/>
    <lineage>
        <taxon>Eukaryota</taxon>
        <taxon>Fungi</taxon>
        <taxon>Dikarya</taxon>
        <taxon>Ascomycota</taxon>
        <taxon>Pezizomycotina</taxon>
        <taxon>Dothideomycetes</taxon>
        <taxon>Pleosporomycetidae</taxon>
        <taxon>Pleosporales</taxon>
        <taxon>Pleosporales incertae sedis</taxon>
        <taxon>Aaosphaeria</taxon>
    </lineage>
</organism>
<evidence type="ECO:0000313" key="4">
    <source>
        <dbReference type="Proteomes" id="UP000799778"/>
    </source>
</evidence>
<keyword evidence="4" id="KW-1185">Reference proteome</keyword>
<keyword evidence="2" id="KW-0472">Membrane</keyword>
<dbReference type="RefSeq" id="XP_033377580.1">
    <property type="nucleotide sequence ID" value="XM_033532504.1"/>
</dbReference>
<evidence type="ECO:0000256" key="1">
    <source>
        <dbReference type="SAM" id="MobiDB-lite"/>
    </source>
</evidence>
<gene>
    <name evidence="3" type="ORF">BU24DRAFT_468220</name>
</gene>
<keyword evidence="2" id="KW-1133">Transmembrane helix</keyword>
<protein>
    <submittedName>
        <fullName evidence="3">Uncharacterized protein</fullName>
    </submittedName>
</protein>
<dbReference type="AlphaFoldDB" id="A0A6A5X8K2"/>
<dbReference type="Proteomes" id="UP000799778">
    <property type="component" value="Unassembled WGS sequence"/>
</dbReference>
<keyword evidence="2" id="KW-0812">Transmembrane</keyword>
<dbReference type="GeneID" id="54289901"/>
<reference evidence="3" key="1">
    <citation type="journal article" date="2020" name="Stud. Mycol.">
        <title>101 Dothideomycetes genomes: a test case for predicting lifestyles and emergence of pathogens.</title>
        <authorList>
            <person name="Haridas S."/>
            <person name="Albert R."/>
            <person name="Binder M."/>
            <person name="Bloem J."/>
            <person name="Labutti K."/>
            <person name="Salamov A."/>
            <person name="Andreopoulos B."/>
            <person name="Baker S."/>
            <person name="Barry K."/>
            <person name="Bills G."/>
            <person name="Bluhm B."/>
            <person name="Cannon C."/>
            <person name="Castanera R."/>
            <person name="Culley D."/>
            <person name="Daum C."/>
            <person name="Ezra D."/>
            <person name="Gonzalez J."/>
            <person name="Henrissat B."/>
            <person name="Kuo A."/>
            <person name="Liang C."/>
            <person name="Lipzen A."/>
            <person name="Lutzoni F."/>
            <person name="Magnuson J."/>
            <person name="Mondo S."/>
            <person name="Nolan M."/>
            <person name="Ohm R."/>
            <person name="Pangilinan J."/>
            <person name="Park H.-J."/>
            <person name="Ramirez L."/>
            <person name="Alfaro M."/>
            <person name="Sun H."/>
            <person name="Tritt A."/>
            <person name="Yoshinaga Y."/>
            <person name="Zwiers L.-H."/>
            <person name="Turgeon B."/>
            <person name="Goodwin S."/>
            <person name="Spatafora J."/>
            <person name="Crous P."/>
            <person name="Grigoriev I."/>
        </authorList>
    </citation>
    <scope>NUCLEOTIDE SEQUENCE</scope>
    <source>
        <strain evidence="3">CBS 175.79</strain>
    </source>
</reference>
<dbReference type="EMBL" id="ML978079">
    <property type="protein sequence ID" value="KAF2009241.1"/>
    <property type="molecule type" value="Genomic_DNA"/>
</dbReference>
<evidence type="ECO:0000256" key="2">
    <source>
        <dbReference type="SAM" id="Phobius"/>
    </source>
</evidence>
<feature type="region of interest" description="Disordered" evidence="1">
    <location>
        <begin position="175"/>
        <end position="351"/>
    </location>
</feature>